<feature type="compositionally biased region" description="Polar residues" evidence="5">
    <location>
        <begin position="874"/>
        <end position="885"/>
    </location>
</feature>
<dbReference type="Proteomes" id="UP001610335">
    <property type="component" value="Unassembled WGS sequence"/>
</dbReference>
<dbReference type="PANTHER" id="PTHR37994:SF4">
    <property type="entry name" value="ER TRANSPORTER 6TM N-TERMINAL DOMAIN-CONTAINING PROTEIN-RELATED"/>
    <property type="match status" value="1"/>
</dbReference>
<feature type="transmembrane region" description="Helical" evidence="6">
    <location>
        <begin position="732"/>
        <end position="758"/>
    </location>
</feature>
<feature type="region of interest" description="Disordered" evidence="5">
    <location>
        <begin position="533"/>
        <end position="567"/>
    </location>
</feature>
<feature type="transmembrane region" description="Helical" evidence="6">
    <location>
        <begin position="57"/>
        <end position="75"/>
    </location>
</feature>
<evidence type="ECO:0000259" key="8">
    <source>
        <dbReference type="Pfam" id="PF13515"/>
    </source>
</evidence>
<evidence type="ECO:0000256" key="6">
    <source>
        <dbReference type="SAM" id="Phobius"/>
    </source>
</evidence>
<dbReference type="EMBL" id="JBFXLS010000006">
    <property type="protein sequence ID" value="KAL2832534.1"/>
    <property type="molecule type" value="Genomic_DNA"/>
</dbReference>
<comment type="subcellular location">
    <subcellularLocation>
        <location evidence="1">Membrane</location>
        <topology evidence="1">Multi-pass membrane protein</topology>
    </subcellularLocation>
</comment>
<gene>
    <name evidence="9" type="ORF">BDW59DRAFT_139397</name>
</gene>
<dbReference type="Pfam" id="PF13515">
    <property type="entry name" value="FUSC_2"/>
    <property type="match status" value="1"/>
</dbReference>
<evidence type="ECO:0008006" key="11">
    <source>
        <dbReference type="Google" id="ProtNLM"/>
    </source>
</evidence>
<evidence type="ECO:0000256" key="1">
    <source>
        <dbReference type="ARBA" id="ARBA00004141"/>
    </source>
</evidence>
<proteinExistence type="predicted"/>
<feature type="domain" description="Putative ER transporter 6TM N-terminal" evidence="7">
    <location>
        <begin position="26"/>
        <end position="332"/>
    </location>
</feature>
<feature type="transmembrane region" description="Helical" evidence="6">
    <location>
        <begin position="989"/>
        <end position="1005"/>
    </location>
</feature>
<evidence type="ECO:0000256" key="3">
    <source>
        <dbReference type="ARBA" id="ARBA00022989"/>
    </source>
</evidence>
<protein>
    <recommendedName>
        <fullName evidence="11">ER transporter 6TM N-terminal domain-containing protein</fullName>
    </recommendedName>
</protein>
<keyword evidence="10" id="KW-1185">Reference proteome</keyword>
<reference evidence="9 10" key="1">
    <citation type="submission" date="2024-07" db="EMBL/GenBank/DDBJ databases">
        <title>Section-level genome sequencing and comparative genomics of Aspergillus sections Usti and Cavernicolus.</title>
        <authorList>
            <consortium name="Lawrence Berkeley National Laboratory"/>
            <person name="Nybo J.L."/>
            <person name="Vesth T.C."/>
            <person name="Theobald S."/>
            <person name="Frisvad J.C."/>
            <person name="Larsen T.O."/>
            <person name="Kjaerboelling I."/>
            <person name="Rothschild-Mancinelli K."/>
            <person name="Lyhne E.K."/>
            <person name="Kogle M.E."/>
            <person name="Barry K."/>
            <person name="Clum A."/>
            <person name="Na H."/>
            <person name="Ledsgaard L."/>
            <person name="Lin J."/>
            <person name="Lipzen A."/>
            <person name="Kuo A."/>
            <person name="Riley R."/>
            <person name="Mondo S."/>
            <person name="LaButti K."/>
            <person name="Haridas S."/>
            <person name="Pangalinan J."/>
            <person name="Salamov A.A."/>
            <person name="Simmons B.A."/>
            <person name="Magnuson J.K."/>
            <person name="Chen J."/>
            <person name="Drula E."/>
            <person name="Henrissat B."/>
            <person name="Wiebenga A."/>
            <person name="Lubbers R.J."/>
            <person name="Gomes A.C."/>
            <person name="Makela M.R."/>
            <person name="Stajich J."/>
            <person name="Grigoriev I.V."/>
            <person name="Mortensen U.H."/>
            <person name="De vries R.P."/>
            <person name="Baker S.E."/>
            <person name="Andersen M.R."/>
        </authorList>
    </citation>
    <scope>NUCLEOTIDE SEQUENCE [LARGE SCALE GENOMIC DNA]</scope>
    <source>
        <strain evidence="9 10">CBS 600.67</strain>
    </source>
</reference>
<dbReference type="PANTHER" id="PTHR37994">
    <property type="entry name" value="ARAE_2_N DOMAIN-CONTAINING PROTEIN-RELATED"/>
    <property type="match status" value="1"/>
</dbReference>
<organism evidence="9 10">
    <name type="scientific">Aspergillus cavernicola</name>
    <dbReference type="NCBI Taxonomy" id="176166"/>
    <lineage>
        <taxon>Eukaryota</taxon>
        <taxon>Fungi</taxon>
        <taxon>Dikarya</taxon>
        <taxon>Ascomycota</taxon>
        <taxon>Pezizomycotina</taxon>
        <taxon>Eurotiomycetes</taxon>
        <taxon>Eurotiomycetidae</taxon>
        <taxon>Eurotiales</taxon>
        <taxon>Aspergillaceae</taxon>
        <taxon>Aspergillus</taxon>
        <taxon>Aspergillus subgen. Nidulantes</taxon>
    </lineage>
</organism>
<feature type="transmembrane region" description="Helical" evidence="6">
    <location>
        <begin position="693"/>
        <end position="712"/>
    </location>
</feature>
<evidence type="ECO:0000256" key="4">
    <source>
        <dbReference type="ARBA" id="ARBA00023136"/>
    </source>
</evidence>
<evidence type="ECO:0000313" key="9">
    <source>
        <dbReference type="EMBL" id="KAL2832534.1"/>
    </source>
</evidence>
<dbReference type="InterPro" id="IPR049453">
    <property type="entry name" value="Memb_transporter_dom"/>
</dbReference>
<feature type="domain" description="Integral membrane bound transporter" evidence="8">
    <location>
        <begin position="607"/>
        <end position="753"/>
    </location>
</feature>
<keyword evidence="3 6" id="KW-1133">Transmembrane helix</keyword>
<evidence type="ECO:0000313" key="10">
    <source>
        <dbReference type="Proteomes" id="UP001610335"/>
    </source>
</evidence>
<evidence type="ECO:0000256" key="5">
    <source>
        <dbReference type="SAM" id="MobiDB-lite"/>
    </source>
</evidence>
<feature type="transmembrane region" description="Helical" evidence="6">
    <location>
        <begin position="130"/>
        <end position="148"/>
    </location>
</feature>
<feature type="transmembrane region" description="Helical" evidence="6">
    <location>
        <begin position="644"/>
        <end position="664"/>
    </location>
</feature>
<name>A0ABR4IXQ5_9EURO</name>
<feature type="transmembrane region" description="Helical" evidence="6">
    <location>
        <begin position="87"/>
        <end position="110"/>
    </location>
</feature>
<feature type="transmembrane region" description="Helical" evidence="6">
    <location>
        <begin position="160"/>
        <end position="181"/>
    </location>
</feature>
<keyword evidence="2 6" id="KW-0812">Transmembrane</keyword>
<evidence type="ECO:0000259" key="7">
    <source>
        <dbReference type="Pfam" id="PF10337"/>
    </source>
</evidence>
<feature type="transmembrane region" description="Helical" evidence="6">
    <location>
        <begin position="670"/>
        <end position="686"/>
    </location>
</feature>
<sequence length="1006" mass="111148">MTSAGDRHSSPFPKIFNPSTWRQQLNLDSRTFLMMLKGALPPTVVIAIYQTDAIADITLTIGYLSALISVLSQALMPRAKFLKIMLFDLLATCVSASLCCLAIFCAIKAREHNTSPDASEAVENGYNSDACAVSAVWLIVVIWLANAIRAWKPMELQDPMVAFSVFASVTLTRAGMFVTLSDGLEFVSRLLKGFMIGFAIAIGVSLFIYPITSRGHVFRDIRGYVTAIEGVLKAQIDFVQGSSEAWTAGGLLSRTRTALSTRERQPESGIGSKKEKLQAAIADLNTLHGKLQSDLFYSKDEIAWGKLSASDLNEIGGLLRNLLLPLSGMAMLPGILDMIVSHEGPRDEVDSLSNEAEQVSQKELEIRQVVETLHRRLDECAGLVGLGLQYALLKLELVKEKQLERQPGGVGDEETGHHLDPSKANFLSTFDQKLRDYASRRKYLPRALASLEAFIPEKTTSEVASEDRTVANDADVRQEFFLILYMSQLQDSLLNATLGFVKFAEGKVADGTMKRGRIIFPINSIRQWLSITSESENDSRRGSSPGNPSSIYQDNSSTKHPDPEHLPPSNAWERASTVFRHISHVIKSEESIFGFRVAAASFCVGILAYLHQTQDFFIRQRCIWAMIVIVIGMSPTSGQTMLGFVTRIAATVVSLVLSLMVWYIPDQKTAGVIVFLYLANVFEYYFYITKPQLFGPSVIAIVTLNVIVGYELQIRKLGHDLGTSNGQPYYPIYLFGPYKLAAVAAGCAISFFWVILPYPVTSKTTLRKTLGQGFFTLAEFYSCMHTTIELWLTGKLGNVQTPSSPSYLLSKTRHNLFRQEMILLNALRTLSHFSTFEPPIGGKFPKDTYDSIISEIQRMLVSMALMAQTAQNLETPQLTERQSSVDADADGPPNTESKWTSRLASIALNSETFKSHSTTSLLCHLGSSITNAQPLPPYLSAGDSFPLARQLQQIDEGLLSIRHVEDPAFPAFVAMEVLRSVVGDGLGGLLRYVMFLLPFILLLSSY</sequence>
<feature type="transmembrane region" description="Helical" evidence="6">
    <location>
        <begin position="193"/>
        <end position="212"/>
    </location>
</feature>
<comment type="caution">
    <text evidence="9">The sequence shown here is derived from an EMBL/GenBank/DDBJ whole genome shotgun (WGS) entry which is preliminary data.</text>
</comment>
<feature type="region of interest" description="Disordered" evidence="5">
    <location>
        <begin position="874"/>
        <end position="898"/>
    </location>
</feature>
<evidence type="ECO:0000256" key="2">
    <source>
        <dbReference type="ARBA" id="ARBA00022692"/>
    </source>
</evidence>
<accession>A0ABR4IXQ5</accession>
<dbReference type="InterPro" id="IPR018823">
    <property type="entry name" value="ArAE_2_N"/>
</dbReference>
<feature type="transmembrane region" description="Helical" evidence="6">
    <location>
        <begin position="593"/>
        <end position="610"/>
    </location>
</feature>
<dbReference type="Pfam" id="PF10337">
    <property type="entry name" value="ArAE_2_N"/>
    <property type="match status" value="1"/>
</dbReference>
<keyword evidence="4 6" id="KW-0472">Membrane</keyword>